<dbReference type="GO" id="GO:0004252">
    <property type="term" value="F:serine-type endopeptidase activity"/>
    <property type="evidence" value="ECO:0007669"/>
    <property type="project" value="InterPro"/>
</dbReference>
<evidence type="ECO:0000256" key="8">
    <source>
        <dbReference type="ARBA" id="ARBA00022989"/>
    </source>
</evidence>
<evidence type="ECO:0000256" key="2">
    <source>
        <dbReference type="ARBA" id="ARBA00004141"/>
    </source>
</evidence>
<reference evidence="13" key="1">
    <citation type="submission" date="2014-12" db="EMBL/GenBank/DDBJ databases">
        <title>Genome Sequence of Valsa Canker Pathogens Uncovers a Specific Adaption of Colonization on Woody Bark.</title>
        <authorList>
            <person name="Yin Z."/>
            <person name="Liu H."/>
            <person name="Gao X."/>
            <person name="Li Z."/>
            <person name="Song N."/>
            <person name="Ke X."/>
            <person name="Dai Q."/>
            <person name="Wu Y."/>
            <person name="Sun Y."/>
            <person name="Xu J.-R."/>
            <person name="Kang Z.K."/>
            <person name="Wang L."/>
            <person name="Huang L."/>
        </authorList>
    </citation>
    <scope>NUCLEOTIDE SEQUENCE [LARGE SCALE GENOMIC DNA]</scope>
    <source>
        <strain evidence="13">03-8</strain>
    </source>
</reference>
<keyword evidence="9 10" id="KW-0472">Membrane</keyword>
<keyword evidence="4 10" id="KW-0645">Protease</keyword>
<dbReference type="Pfam" id="PF01694">
    <property type="entry name" value="Rhomboid"/>
    <property type="match status" value="1"/>
</dbReference>
<comment type="caution">
    <text evidence="10">Lacks conserved residue(s) required for the propagation of feature annotation.</text>
</comment>
<dbReference type="PANTHER" id="PTHR22936">
    <property type="entry name" value="RHOMBOID-RELATED"/>
    <property type="match status" value="1"/>
</dbReference>
<feature type="transmembrane region" description="Helical" evidence="10">
    <location>
        <begin position="426"/>
        <end position="450"/>
    </location>
</feature>
<name>A0A194W516_CYTMA</name>
<comment type="subcellular location">
    <subcellularLocation>
        <location evidence="2 10">Membrane</location>
        <topology evidence="2 10">Multi-pass membrane protein</topology>
    </subcellularLocation>
</comment>
<dbReference type="AlphaFoldDB" id="A0A194W516"/>
<feature type="transmembrane region" description="Helical" evidence="10">
    <location>
        <begin position="400"/>
        <end position="420"/>
    </location>
</feature>
<dbReference type="InterPro" id="IPR035952">
    <property type="entry name" value="Rhomboid-like_sf"/>
</dbReference>
<evidence type="ECO:0000256" key="11">
    <source>
        <dbReference type="SAM" id="MobiDB-lite"/>
    </source>
</evidence>
<evidence type="ECO:0000313" key="14">
    <source>
        <dbReference type="Proteomes" id="UP000078559"/>
    </source>
</evidence>
<feature type="region of interest" description="Disordered" evidence="11">
    <location>
        <begin position="1"/>
        <end position="208"/>
    </location>
</feature>
<dbReference type="EC" id="3.4.21.105" evidence="10"/>
<dbReference type="Gene3D" id="1.20.1540.10">
    <property type="entry name" value="Rhomboid-like"/>
    <property type="match status" value="1"/>
</dbReference>
<evidence type="ECO:0000256" key="3">
    <source>
        <dbReference type="ARBA" id="ARBA00009045"/>
    </source>
</evidence>
<sequence length="626" mass="68628">MASNGHYGQDQLNKPLPPPLSTSPAPMDEGHRHNTFDSQMPYRQDTTYSNSSSHYSQRGNTIQAHPTFASSRQDTFASAVPTLPSIPQGRQNTYDSAYSTPTQYGAPAPAPSMYSNAPSYSNPPSYTTEQHLGTQPPGHNASPSSNISASPFDTAFDDHVYPATSYQSATSSRQHLTGQDTGYRGTGSPSDEHLHSQDAIPLQDRNIKDATDDIDHVYEAPRRDRSGKKRGVGFGELGMFGAYRNRIPWVVYIFTVAQVGVFIGEIAQNVIQTGSPIQIHPSVNPMIGPSTYVMINFGARFVPCMHNVNGVTNSETPISWPCPNTTSSDTSSYTCTLSELCGFGGVPEPKYSAGASMNDKPEPNQWWRFIVPMFMHAGIIHIGFNLLLQLTMGKEMERSIGSLRFFLVYVSSGIFGFVLGGNYASLGLASTGASGSLFGVIGLNLLDLLYSWTDRISPIKDLMFIMLDIVISFVLGLLPGVDNFSHIGGLLMGLALGLSVLHSPNALRRRIGDDAPYSTVSSGYTGDKPPGFLKNPVGFFKGRKPLWWAWWLVRAGAIVLVFVLFIVLLNNFYIYHHTCSWCKYLSCLPVSNWCNSGLTFSNTTTSKRELFPSAKEVVHIAREFFD</sequence>
<dbReference type="GO" id="GO:0016020">
    <property type="term" value="C:membrane"/>
    <property type="evidence" value="ECO:0007669"/>
    <property type="project" value="UniProtKB-SubCell"/>
</dbReference>
<evidence type="ECO:0000256" key="4">
    <source>
        <dbReference type="ARBA" id="ARBA00022670"/>
    </source>
</evidence>
<evidence type="ECO:0000256" key="10">
    <source>
        <dbReference type="RuleBase" id="RU362115"/>
    </source>
</evidence>
<evidence type="ECO:0000256" key="5">
    <source>
        <dbReference type="ARBA" id="ARBA00022692"/>
    </source>
</evidence>
<proteinExistence type="inferred from homology"/>
<gene>
    <name evidence="13" type="ORF">VM1G_06815</name>
</gene>
<evidence type="ECO:0000256" key="6">
    <source>
        <dbReference type="ARBA" id="ARBA00022801"/>
    </source>
</evidence>
<evidence type="ECO:0000256" key="7">
    <source>
        <dbReference type="ARBA" id="ARBA00022825"/>
    </source>
</evidence>
<keyword evidence="14" id="KW-1185">Reference proteome</keyword>
<dbReference type="InterPro" id="IPR022764">
    <property type="entry name" value="Peptidase_S54_rhomboid_dom"/>
</dbReference>
<accession>A0A194W516</accession>
<dbReference type="PANTHER" id="PTHR22936:SF69">
    <property type="entry name" value="RHOMBOID-LIKE PROTEIN"/>
    <property type="match status" value="1"/>
</dbReference>
<organism evidence="13 14">
    <name type="scientific">Cytospora mali</name>
    <name type="common">Apple Valsa canker fungus</name>
    <name type="synonym">Valsa mali</name>
    <dbReference type="NCBI Taxonomy" id="578113"/>
    <lineage>
        <taxon>Eukaryota</taxon>
        <taxon>Fungi</taxon>
        <taxon>Dikarya</taxon>
        <taxon>Ascomycota</taxon>
        <taxon>Pezizomycotina</taxon>
        <taxon>Sordariomycetes</taxon>
        <taxon>Sordariomycetidae</taxon>
        <taxon>Diaporthales</taxon>
        <taxon>Cytosporaceae</taxon>
        <taxon>Cytospora</taxon>
    </lineage>
</organism>
<keyword evidence="5 10" id="KW-0812">Transmembrane</keyword>
<feature type="compositionally biased region" description="Polar residues" evidence="11">
    <location>
        <begin position="44"/>
        <end position="76"/>
    </location>
</feature>
<dbReference type="GO" id="GO:0006508">
    <property type="term" value="P:proteolysis"/>
    <property type="evidence" value="ECO:0007669"/>
    <property type="project" value="UniProtKB-KW"/>
</dbReference>
<evidence type="ECO:0000256" key="9">
    <source>
        <dbReference type="ARBA" id="ARBA00023136"/>
    </source>
</evidence>
<comment type="similarity">
    <text evidence="3 10">Belongs to the peptidase S54 family.</text>
</comment>
<feature type="compositionally biased region" description="Low complexity" evidence="11">
    <location>
        <begin position="111"/>
        <end position="126"/>
    </location>
</feature>
<dbReference type="Proteomes" id="UP000078559">
    <property type="component" value="Chromosome 7"/>
</dbReference>
<feature type="domain" description="Peptidase S54 rhomboid" evidence="12">
    <location>
        <begin position="364"/>
        <end position="501"/>
    </location>
</feature>
<dbReference type="EMBL" id="CM003104">
    <property type="protein sequence ID" value="KUI71145.1"/>
    <property type="molecule type" value="Genomic_DNA"/>
</dbReference>
<feature type="compositionally biased region" description="Polar residues" evidence="11">
    <location>
        <begin position="164"/>
        <end position="180"/>
    </location>
</feature>
<protein>
    <recommendedName>
        <fullName evidence="10">Rhomboid-type serine protease</fullName>
        <ecNumber evidence="10">3.4.21.105</ecNumber>
    </recommendedName>
</protein>
<feature type="transmembrane region" description="Helical" evidence="10">
    <location>
        <begin position="551"/>
        <end position="575"/>
    </location>
</feature>
<feature type="transmembrane region" description="Helical" evidence="10">
    <location>
        <begin position="366"/>
        <end position="388"/>
    </location>
</feature>
<evidence type="ECO:0000256" key="1">
    <source>
        <dbReference type="ARBA" id="ARBA00000156"/>
    </source>
</evidence>
<keyword evidence="6 10" id="KW-0378">Hydrolase</keyword>
<dbReference type="SUPFAM" id="SSF144091">
    <property type="entry name" value="Rhomboid-like"/>
    <property type="match status" value="1"/>
</dbReference>
<keyword evidence="8 10" id="KW-1133">Transmembrane helix</keyword>
<evidence type="ECO:0000313" key="13">
    <source>
        <dbReference type="EMBL" id="KUI71145.1"/>
    </source>
</evidence>
<comment type="catalytic activity">
    <reaction evidence="1 10">
        <text>Cleaves type-1 transmembrane domains using a catalytic dyad composed of serine and histidine that are contributed by different transmembrane domains.</text>
        <dbReference type="EC" id="3.4.21.105"/>
    </reaction>
</comment>
<dbReference type="InterPro" id="IPR002610">
    <property type="entry name" value="Peptidase_S54_rhomboid-like"/>
</dbReference>
<dbReference type="SMR" id="A0A194W516"/>
<feature type="transmembrane region" description="Helical" evidence="10">
    <location>
        <begin position="462"/>
        <end position="478"/>
    </location>
</feature>
<feature type="compositionally biased region" description="Polar residues" evidence="11">
    <location>
        <begin position="88"/>
        <end position="103"/>
    </location>
</feature>
<evidence type="ECO:0000259" key="12">
    <source>
        <dbReference type="Pfam" id="PF01694"/>
    </source>
</evidence>
<feature type="compositionally biased region" description="Low complexity" evidence="11">
    <location>
        <begin position="140"/>
        <end position="151"/>
    </location>
</feature>
<comment type="function">
    <text evidence="10">Serine protease involved in intramembrane proteolysis.</text>
</comment>
<dbReference type="OrthoDB" id="2146116at2759"/>
<keyword evidence="7 10" id="KW-0720">Serine protease</keyword>